<keyword evidence="2" id="KW-0540">Nuclease</keyword>
<feature type="domain" description="HNH nuclease" evidence="1">
    <location>
        <begin position="243"/>
        <end position="293"/>
    </location>
</feature>
<evidence type="ECO:0000313" key="3">
    <source>
        <dbReference type="Proteomes" id="UP001642464"/>
    </source>
</evidence>
<protein>
    <submittedName>
        <fullName evidence="2">Uncharacterized HNH endonuclease L247</fullName>
    </submittedName>
</protein>
<dbReference type="Gene3D" id="3.90.75.20">
    <property type="match status" value="2"/>
</dbReference>
<reference evidence="2 3" key="1">
    <citation type="submission" date="2024-02" db="EMBL/GenBank/DDBJ databases">
        <authorList>
            <person name="Chen Y."/>
            <person name="Shah S."/>
            <person name="Dougan E. K."/>
            <person name="Thang M."/>
            <person name="Chan C."/>
        </authorList>
    </citation>
    <scope>NUCLEOTIDE SEQUENCE [LARGE SCALE GENOMIC DNA]</scope>
</reference>
<accession>A0ABP0RUS0</accession>
<comment type="caution">
    <text evidence="2">The sequence shown here is derived from an EMBL/GenBank/DDBJ whole genome shotgun (WGS) entry which is preliminary data.</text>
</comment>
<dbReference type="SUPFAM" id="SSF54060">
    <property type="entry name" value="His-Me finger endonucleases"/>
    <property type="match status" value="2"/>
</dbReference>
<dbReference type="InterPro" id="IPR003615">
    <property type="entry name" value="HNH_nuc"/>
</dbReference>
<dbReference type="InterPro" id="IPR044925">
    <property type="entry name" value="His-Me_finger_sf"/>
</dbReference>
<evidence type="ECO:0000313" key="2">
    <source>
        <dbReference type="EMBL" id="CAK9104312.1"/>
    </source>
</evidence>
<dbReference type="CDD" id="cd00085">
    <property type="entry name" value="HNHc"/>
    <property type="match status" value="1"/>
</dbReference>
<dbReference type="Pfam" id="PF22083">
    <property type="entry name" value="I-HmuI_NUMOD-like"/>
    <property type="match status" value="1"/>
</dbReference>
<proteinExistence type="predicted"/>
<dbReference type="Proteomes" id="UP001642464">
    <property type="component" value="Unassembled WGS sequence"/>
</dbReference>
<evidence type="ECO:0000259" key="1">
    <source>
        <dbReference type="SMART" id="SM00507"/>
    </source>
</evidence>
<dbReference type="Pfam" id="PF13392">
    <property type="entry name" value="HNH_3"/>
    <property type="match status" value="2"/>
</dbReference>
<dbReference type="EMBL" id="CAXAMM010042350">
    <property type="protein sequence ID" value="CAK9104312.1"/>
    <property type="molecule type" value="Genomic_DNA"/>
</dbReference>
<dbReference type="SMART" id="SM00507">
    <property type="entry name" value="HNHc"/>
    <property type="match status" value="2"/>
</dbReference>
<gene>
    <name evidence="2" type="ORF">SCF082_LOCUS48686</name>
</gene>
<dbReference type="InterPro" id="IPR054307">
    <property type="entry name" value="I-HmuI_NUMOD-like"/>
</dbReference>
<dbReference type="SUPFAM" id="SSF64496">
    <property type="entry name" value="DNA-binding domain of intron-encoded endonucleases"/>
    <property type="match status" value="1"/>
</dbReference>
<keyword evidence="3" id="KW-1185">Reference proteome</keyword>
<dbReference type="GO" id="GO:0004519">
    <property type="term" value="F:endonuclease activity"/>
    <property type="evidence" value="ECO:0007669"/>
    <property type="project" value="UniProtKB-KW"/>
</dbReference>
<sequence length="396" mass="44650">MGSRTTGGGAHLDFERVGISKLDTLDPVAMLTWPGFVAVSFWKKNAVRFFTSQLLPSPKTGWQVSSHGRVCDSRGIISSGYLHSSGYKIVEIWRQKWRVHRLVKITFHGLPKSSEAWQVHHVDGNRANNRLDNLRYVTPSENVRHSYSSRLTRSNGPARSKAVLWRPVGPANWTCAFAQFQDAGGLRLSGEEWRPMVHPRSGAEVPGRMVSSFGRITSKRGFISQGCLTRQGYCNTKVCISSLCESVFVHRLVAFAFLGPPQTESKTLVNHKDLDKSNNAADNLEWVSQSENMAHFYAASTLGHGTTAKPVWSRPHGSNEKWTWHHSMTCAAHELGLKRNYISKCTRGLQRQTGGFEFQLEDTTETSVSLRGEEWREINELVLRRDREACKRAHFN</sequence>
<organism evidence="2 3">
    <name type="scientific">Durusdinium trenchii</name>
    <dbReference type="NCBI Taxonomy" id="1381693"/>
    <lineage>
        <taxon>Eukaryota</taxon>
        <taxon>Sar</taxon>
        <taxon>Alveolata</taxon>
        <taxon>Dinophyceae</taxon>
        <taxon>Suessiales</taxon>
        <taxon>Symbiodiniaceae</taxon>
        <taxon>Durusdinium</taxon>
    </lineage>
</organism>
<feature type="domain" description="HNH nuclease" evidence="1">
    <location>
        <begin position="93"/>
        <end position="143"/>
    </location>
</feature>
<name>A0ABP0RUS0_9DINO</name>
<keyword evidence="2" id="KW-0255">Endonuclease</keyword>
<keyword evidence="2" id="KW-0378">Hydrolase</keyword>